<proteinExistence type="predicted"/>
<dbReference type="PANTHER" id="PTHR30273">
    <property type="entry name" value="PERIPLASMIC SIGNAL SENSOR AND SIGMA FACTOR ACTIVATOR FECR-RELATED"/>
    <property type="match status" value="1"/>
</dbReference>
<evidence type="ECO:0000313" key="4">
    <source>
        <dbReference type="EMBL" id="SKC45642.1"/>
    </source>
</evidence>
<dbReference type="OrthoDB" id="645173at2"/>
<dbReference type="InterPro" id="IPR032508">
    <property type="entry name" value="FecR_C"/>
</dbReference>
<organism evidence="4 5">
    <name type="scientific">Ohtaekwangia koreensis</name>
    <dbReference type="NCBI Taxonomy" id="688867"/>
    <lineage>
        <taxon>Bacteria</taxon>
        <taxon>Pseudomonadati</taxon>
        <taxon>Bacteroidota</taxon>
        <taxon>Cytophagia</taxon>
        <taxon>Cytophagales</taxon>
        <taxon>Fulvivirgaceae</taxon>
        <taxon>Ohtaekwangia</taxon>
    </lineage>
</organism>
<feature type="domain" description="FecR protein" evidence="2">
    <location>
        <begin position="124"/>
        <end position="208"/>
    </location>
</feature>
<name>A0A1T5J2Y1_9BACT</name>
<keyword evidence="1" id="KW-0472">Membrane</keyword>
<evidence type="ECO:0000259" key="3">
    <source>
        <dbReference type="Pfam" id="PF16344"/>
    </source>
</evidence>
<feature type="domain" description="Protein FecR C-terminal" evidence="3">
    <location>
        <begin position="270"/>
        <end position="338"/>
    </location>
</feature>
<dbReference type="Gene3D" id="2.60.120.1440">
    <property type="match status" value="1"/>
</dbReference>
<dbReference type="InterPro" id="IPR006860">
    <property type="entry name" value="FecR"/>
</dbReference>
<reference evidence="4 5" key="1">
    <citation type="submission" date="2017-02" db="EMBL/GenBank/DDBJ databases">
        <authorList>
            <person name="Peterson S.W."/>
        </authorList>
    </citation>
    <scope>NUCLEOTIDE SEQUENCE [LARGE SCALE GENOMIC DNA]</scope>
    <source>
        <strain evidence="4 5">DSM 25262</strain>
    </source>
</reference>
<keyword evidence="5" id="KW-1185">Reference proteome</keyword>
<keyword evidence="1" id="KW-1133">Transmembrane helix</keyword>
<evidence type="ECO:0000259" key="2">
    <source>
        <dbReference type="Pfam" id="PF04773"/>
    </source>
</evidence>
<keyword evidence="1" id="KW-0812">Transmembrane</keyword>
<dbReference type="Proteomes" id="UP000190961">
    <property type="component" value="Unassembled WGS sequence"/>
</dbReference>
<gene>
    <name evidence="4" type="ORF">SAMN05660236_0686</name>
</gene>
<feature type="transmembrane region" description="Helical" evidence="1">
    <location>
        <begin position="75"/>
        <end position="96"/>
    </location>
</feature>
<dbReference type="STRING" id="688867.SAMN05660236_0686"/>
<dbReference type="Gene3D" id="3.55.50.30">
    <property type="match status" value="1"/>
</dbReference>
<dbReference type="GO" id="GO:0016989">
    <property type="term" value="F:sigma factor antagonist activity"/>
    <property type="evidence" value="ECO:0007669"/>
    <property type="project" value="TreeGrafter"/>
</dbReference>
<sequence length="345" mass="37839">MSKEAFYRLLERYQQGTCTEEEKRIVEQWYGILDDHELPAITEGELSAIDARQWAAIEEQVRQRKEVQQKKSRKLWTALACAASFIGIAVIAGYIITLPSEAPSFLTEQAPSIVRKENTGTTPLTVVLPDSSTVVLQPQATLTYPAQFATGTREVVLTGEAFFDVTKDKTRPFLVFSNNIVTRVVGTSFIIKSGAGNESEVSVLTGKVIVTQNKDNKPLISGMFSGSQSVTLTPNHRAIYQLETGKLRVALVQNPVVVKSEEVTAERYILNLKEASMADVLQAIEYTYAIKIQVKNSAVAATCKFTGDLQGQDLYGMLELVCRSVGANYTIQDTTIAISGGDCIP</sequence>
<dbReference type="PIRSF" id="PIRSF018266">
    <property type="entry name" value="FecR"/>
    <property type="match status" value="1"/>
</dbReference>
<dbReference type="Pfam" id="PF04773">
    <property type="entry name" value="FecR"/>
    <property type="match status" value="1"/>
</dbReference>
<evidence type="ECO:0000256" key="1">
    <source>
        <dbReference type="SAM" id="Phobius"/>
    </source>
</evidence>
<dbReference type="EMBL" id="FUZU01000001">
    <property type="protein sequence ID" value="SKC45642.1"/>
    <property type="molecule type" value="Genomic_DNA"/>
</dbReference>
<evidence type="ECO:0000313" key="5">
    <source>
        <dbReference type="Proteomes" id="UP000190961"/>
    </source>
</evidence>
<dbReference type="RefSeq" id="WP_159453592.1">
    <property type="nucleotide sequence ID" value="NZ_FUZU01000001.1"/>
</dbReference>
<dbReference type="PANTHER" id="PTHR30273:SF2">
    <property type="entry name" value="PROTEIN FECR"/>
    <property type="match status" value="1"/>
</dbReference>
<dbReference type="InterPro" id="IPR012373">
    <property type="entry name" value="Ferrdict_sens_TM"/>
</dbReference>
<accession>A0A1T5J2Y1</accession>
<protein>
    <submittedName>
        <fullName evidence="4">FecR family protein</fullName>
    </submittedName>
</protein>
<dbReference type="AlphaFoldDB" id="A0A1T5J2Y1"/>
<dbReference type="Pfam" id="PF16344">
    <property type="entry name" value="FecR_C"/>
    <property type="match status" value="1"/>
</dbReference>